<dbReference type="Gene3D" id="3.30.379.10">
    <property type="entry name" value="Chitobiase/beta-hexosaminidase domain 2-like"/>
    <property type="match status" value="1"/>
</dbReference>
<name>A0A3N4L4I7_9PEZI</name>
<dbReference type="InterPro" id="IPR031924">
    <property type="entry name" value="GH115"/>
</dbReference>
<protein>
    <recommendedName>
        <fullName evidence="2">Gylcosyl hydrolase 115 C-terminal domain-containing protein</fullName>
    </recommendedName>
</protein>
<dbReference type="InParanoid" id="A0A3N4L4I7"/>
<accession>A0A3N4L4I7</accession>
<dbReference type="Pfam" id="PF15979">
    <property type="entry name" value="Glyco_hydro_115"/>
    <property type="match status" value="1"/>
</dbReference>
<feature type="domain" description="Gylcosyl hydrolase 115 C-terminal" evidence="2">
    <location>
        <begin position="821"/>
        <end position="994"/>
    </location>
</feature>
<dbReference type="InterPro" id="IPR042301">
    <property type="entry name" value="GH115_sf"/>
</dbReference>
<dbReference type="Gene3D" id="1.20.58.2150">
    <property type="match status" value="1"/>
</dbReference>
<dbReference type="PANTHER" id="PTHR37842">
    <property type="match status" value="1"/>
</dbReference>
<keyword evidence="4" id="KW-1185">Reference proteome</keyword>
<dbReference type="GO" id="GO:0016787">
    <property type="term" value="F:hydrolase activity"/>
    <property type="evidence" value="ECO:0007669"/>
    <property type="project" value="UniProtKB-KW"/>
</dbReference>
<keyword evidence="1" id="KW-0378">Hydrolase</keyword>
<reference evidence="3 4" key="1">
    <citation type="journal article" date="2018" name="Nat. Ecol. Evol.">
        <title>Pezizomycetes genomes reveal the molecular basis of ectomycorrhizal truffle lifestyle.</title>
        <authorList>
            <person name="Murat C."/>
            <person name="Payen T."/>
            <person name="Noel B."/>
            <person name="Kuo A."/>
            <person name="Morin E."/>
            <person name="Chen J."/>
            <person name="Kohler A."/>
            <person name="Krizsan K."/>
            <person name="Balestrini R."/>
            <person name="Da Silva C."/>
            <person name="Montanini B."/>
            <person name="Hainaut M."/>
            <person name="Levati E."/>
            <person name="Barry K.W."/>
            <person name="Belfiori B."/>
            <person name="Cichocki N."/>
            <person name="Clum A."/>
            <person name="Dockter R.B."/>
            <person name="Fauchery L."/>
            <person name="Guy J."/>
            <person name="Iotti M."/>
            <person name="Le Tacon F."/>
            <person name="Lindquist E.A."/>
            <person name="Lipzen A."/>
            <person name="Malagnac F."/>
            <person name="Mello A."/>
            <person name="Molinier V."/>
            <person name="Miyauchi S."/>
            <person name="Poulain J."/>
            <person name="Riccioni C."/>
            <person name="Rubini A."/>
            <person name="Sitrit Y."/>
            <person name="Splivallo R."/>
            <person name="Traeger S."/>
            <person name="Wang M."/>
            <person name="Zifcakova L."/>
            <person name="Wipf D."/>
            <person name="Zambonelli A."/>
            <person name="Paolocci F."/>
            <person name="Nowrousian M."/>
            <person name="Ottonello S."/>
            <person name="Baldrian P."/>
            <person name="Spatafora J.W."/>
            <person name="Henrissat B."/>
            <person name="Nagy L.G."/>
            <person name="Aury J.M."/>
            <person name="Wincker P."/>
            <person name="Grigoriev I.V."/>
            <person name="Bonfante P."/>
            <person name="Martin F.M."/>
        </authorList>
    </citation>
    <scope>NUCLEOTIDE SEQUENCE [LARGE SCALE GENOMIC DNA]</scope>
    <source>
        <strain evidence="3 4">CCBAS932</strain>
    </source>
</reference>
<dbReference type="Gene3D" id="3.20.20.520">
    <property type="entry name" value="Glycosyl hydrolase family 115"/>
    <property type="match status" value="1"/>
</dbReference>
<dbReference type="InterPro" id="IPR041437">
    <property type="entry name" value="GH115_C"/>
</dbReference>
<dbReference type="OrthoDB" id="4849794at2759"/>
<dbReference type="Proteomes" id="UP000277580">
    <property type="component" value="Unassembled WGS sequence"/>
</dbReference>
<dbReference type="EMBL" id="ML119105">
    <property type="protein sequence ID" value="RPB17800.1"/>
    <property type="molecule type" value="Genomic_DNA"/>
</dbReference>
<sequence>MLRNDQFLRVLPFLAILTIFLNPFFVNALGQKRTISFEKVDGGISLVAQGQTAALLLDGNDWPGVIRAAKDLAEDFNRVTGHSLTLTLGNTTTASSTKSKTAIIVGTIGKSTLINKLITAGKLDVSNTTGKWESFQTQVVQNPLPGYTSALVISGSDKRGSIFGIYDLSEQIGVSPWYFWADVPTTRHSSVYALDVLRVQGPPSVKYRGIFLNDEQPALTNWVNENFPPGKYGPGYNHEFYSLVFELLLRLRANFLWPTMWDSMFGVDDAENQATADMYGIVMSTSHTEPLMRSTKEWNTLGNGTWSYATNEENIKEYWREGVERGKDFENYWTVGMRGNGDNILSENVVTDLLEKVVADQREILSDVLGVDVETVPQVWCLYKDIQSYYEEGMRVPDDVTLLWADDNWGNLRRAPVSNETDRVGGAGIYYHFDFVGDPRDYKWINTMQLQKVWEQMNIAYQKNARQIWVVNVGDLKPLELPIDYFMSLAYDFDTWGPVDKVYSWEQAWASREFGSELGPEIASIIDTYGKFAGRRKFELVDPSTYNIINYREADTVLAAWKDLSARAEAVYDKLSHNVKPAFFQLVSYPVKAAYIVHDIHISSAKNNLYANQRRNSANSLANYVMERFKDDHKLTEQYHKLLDGKWNHMASQTHLGYQYWQQPMRNTLPPLAWTQLLENSLAGSLGVSIESSNGSIPGDDRYNTVSYGNNTLVLPVLDPFSSTQTRWIEVFSKGTDSFNFTIKPHNPWVKVNPSSGYINSQSKDITDVRVEVSVDWAAAPEGYNIAFIDIFSSASYGNFGAPSVNLPINKTSIPSSFTNGFVESNKYISIEAEHTSRNTSTADAAYQTIPQLGRTLSGVALTPILAPTQTPPDSPRLEYDLYVFTTPAYNANITLYLGPALNMDPYRPLKYAIALDDAAPQVVRFVPDARPLDMPAGWEKAVEDAVWMSVTNHTVASAGKHTLKIWAVEPGVVFQKVVVDLGGVKPSYLGPPESVRV</sequence>
<proteinExistence type="predicted"/>
<dbReference type="PANTHER" id="PTHR37842:SF2">
    <property type="entry name" value="GYLCOSYL HYDROLASE 115 C-TERMINAL DOMAIN-CONTAINING PROTEIN"/>
    <property type="match status" value="1"/>
</dbReference>
<dbReference type="STRING" id="1392247.A0A3N4L4I7"/>
<gene>
    <name evidence="3" type="ORF">P167DRAFT_601596</name>
</gene>
<dbReference type="AlphaFoldDB" id="A0A3N4L4I7"/>
<dbReference type="SUPFAM" id="SSF55545">
    <property type="entry name" value="beta-N-acetylhexosaminidase-like domain"/>
    <property type="match status" value="1"/>
</dbReference>
<evidence type="ECO:0000256" key="1">
    <source>
        <dbReference type="ARBA" id="ARBA00022801"/>
    </source>
</evidence>
<organism evidence="3 4">
    <name type="scientific">Morchella conica CCBAS932</name>
    <dbReference type="NCBI Taxonomy" id="1392247"/>
    <lineage>
        <taxon>Eukaryota</taxon>
        <taxon>Fungi</taxon>
        <taxon>Dikarya</taxon>
        <taxon>Ascomycota</taxon>
        <taxon>Pezizomycotina</taxon>
        <taxon>Pezizomycetes</taxon>
        <taxon>Pezizales</taxon>
        <taxon>Morchellaceae</taxon>
        <taxon>Morchella</taxon>
    </lineage>
</organism>
<dbReference type="InterPro" id="IPR029018">
    <property type="entry name" value="Hex-like_dom2"/>
</dbReference>
<evidence type="ECO:0000313" key="3">
    <source>
        <dbReference type="EMBL" id="RPB17800.1"/>
    </source>
</evidence>
<dbReference type="Pfam" id="PF17829">
    <property type="entry name" value="GH115_C"/>
    <property type="match status" value="1"/>
</dbReference>
<dbReference type="Gene3D" id="2.60.120.1620">
    <property type="match status" value="1"/>
</dbReference>
<evidence type="ECO:0000259" key="2">
    <source>
        <dbReference type="Pfam" id="PF17829"/>
    </source>
</evidence>
<evidence type="ECO:0000313" key="4">
    <source>
        <dbReference type="Proteomes" id="UP000277580"/>
    </source>
</evidence>